<dbReference type="InterPro" id="IPR010239">
    <property type="entry name" value="CHP02001"/>
</dbReference>
<comment type="caution">
    <text evidence="2">The sequence shown here is derived from an EMBL/GenBank/DDBJ whole genome shotgun (WGS) entry which is preliminary data.</text>
</comment>
<gene>
    <name evidence="2" type="ORF">CWE14_01565</name>
</gene>
<sequence length="232" mass="25706">MTKVSYLVLGLSSLCYGSPLLAGTAPVTWDNSVTVTSDYLFNGVSQTSGNPAFQLESTVSAEYGGYVGIFASNVDFGDETDLEFDAYAGWFTQLNESWSFDVTALYYTYHGANYSSDGNYPEVMMALGYHNLRFATWYSWDYFGTGAGHMIGSVSYHIAVSEPVSIEVGYTRSTSLDSTDYQWDDSRGYDHVYAQLSRDWEQFSIGGSINHATLSSQLEGGTRLNVYANYQF</sequence>
<name>A0A432WLZ6_9GAMM</name>
<protein>
    <recommendedName>
        <fullName evidence="4">Outer membrane protein beta-barrel domain-containing protein</fullName>
    </recommendedName>
</protein>
<dbReference type="Pfam" id="PF09694">
    <property type="entry name" value="Gcw_chp"/>
    <property type="match status" value="1"/>
</dbReference>
<feature type="signal peptide" evidence="1">
    <location>
        <begin position="1"/>
        <end position="22"/>
    </location>
</feature>
<keyword evidence="1" id="KW-0732">Signal</keyword>
<feature type="chain" id="PRO_5019022995" description="Outer membrane protein beta-barrel domain-containing protein" evidence="1">
    <location>
        <begin position="23"/>
        <end position="232"/>
    </location>
</feature>
<accession>A0A432WLZ6</accession>
<organism evidence="2 3">
    <name type="scientific">Aliidiomarina soli</name>
    <dbReference type="NCBI Taxonomy" id="1928574"/>
    <lineage>
        <taxon>Bacteria</taxon>
        <taxon>Pseudomonadati</taxon>
        <taxon>Pseudomonadota</taxon>
        <taxon>Gammaproteobacteria</taxon>
        <taxon>Alteromonadales</taxon>
        <taxon>Idiomarinaceae</taxon>
        <taxon>Aliidiomarina</taxon>
    </lineage>
</organism>
<dbReference type="AlphaFoldDB" id="A0A432WLZ6"/>
<evidence type="ECO:0000256" key="1">
    <source>
        <dbReference type="SAM" id="SignalP"/>
    </source>
</evidence>
<dbReference type="EMBL" id="PIPO01000001">
    <property type="protein sequence ID" value="RUO34717.1"/>
    <property type="molecule type" value="Genomic_DNA"/>
</dbReference>
<evidence type="ECO:0008006" key="4">
    <source>
        <dbReference type="Google" id="ProtNLM"/>
    </source>
</evidence>
<evidence type="ECO:0000313" key="2">
    <source>
        <dbReference type="EMBL" id="RUO34717.1"/>
    </source>
</evidence>
<dbReference type="NCBIfam" id="TIGR02001">
    <property type="entry name" value="gcw_chp"/>
    <property type="match status" value="1"/>
</dbReference>
<dbReference type="Proteomes" id="UP000287823">
    <property type="component" value="Unassembled WGS sequence"/>
</dbReference>
<proteinExistence type="predicted"/>
<evidence type="ECO:0000313" key="3">
    <source>
        <dbReference type="Proteomes" id="UP000287823"/>
    </source>
</evidence>
<keyword evidence="3" id="KW-1185">Reference proteome</keyword>
<reference evidence="2 3" key="1">
    <citation type="journal article" date="2011" name="Front. Microbiol.">
        <title>Genomic signatures of strain selection and enhancement in Bacillus atrophaeus var. globigii, a historical biowarfare simulant.</title>
        <authorList>
            <person name="Gibbons H.S."/>
            <person name="Broomall S.M."/>
            <person name="McNew L.A."/>
            <person name="Daligault H."/>
            <person name="Chapman C."/>
            <person name="Bruce D."/>
            <person name="Karavis M."/>
            <person name="Krepps M."/>
            <person name="McGregor P.A."/>
            <person name="Hong C."/>
            <person name="Park K.H."/>
            <person name="Akmal A."/>
            <person name="Feldman A."/>
            <person name="Lin J.S."/>
            <person name="Chang W.E."/>
            <person name="Higgs B.W."/>
            <person name="Demirev P."/>
            <person name="Lindquist J."/>
            <person name="Liem A."/>
            <person name="Fochler E."/>
            <person name="Read T.D."/>
            <person name="Tapia R."/>
            <person name="Johnson S."/>
            <person name="Bishop-Lilly K.A."/>
            <person name="Detter C."/>
            <person name="Han C."/>
            <person name="Sozhamannan S."/>
            <person name="Rosenzweig C.N."/>
            <person name="Skowronski E.W."/>
        </authorList>
    </citation>
    <scope>NUCLEOTIDE SEQUENCE [LARGE SCALE GENOMIC DNA]</scope>
    <source>
        <strain evidence="2 3">Y4G10-17</strain>
    </source>
</reference>